<proteinExistence type="predicted"/>
<sequence length="286" mass="31970">MSLLITCDTGGWKTPSRLRSRLEGTELESADTMRDRSVIAGTLHTEPMPHAGSHARPDNQAQPDVSAQLDTQAQTGLMLRTGIDRESNLAARRLAYRSGAMLVCNEYRGDLIDVGHSLHHRELYPAAVRALPQSTRDAIVEEIYVPYRNQVERAILHLLTGWSYVVHLSVRTYDAKTSQGKWRRGDVGLLYDPSHPDEVDWCLDLIEELYAISPDLKVRRNHPGRGTNDSLTKAMRGLFSQEVYLGIELVLNRAWMARPVIRRELVLDKIGDAIGSLTAEPAARAA</sequence>
<keyword evidence="3" id="KW-1185">Reference proteome</keyword>
<gene>
    <name evidence="2" type="ORF">FHS27_005975</name>
</gene>
<protein>
    <recommendedName>
        <fullName evidence="4">N-formylglutamate amidohydrolase</fullName>
    </recommendedName>
</protein>
<accession>A0A7W5H977</accession>
<dbReference type="Gene3D" id="3.40.630.40">
    <property type="entry name" value="Zn-dependent exopeptidases"/>
    <property type="match status" value="1"/>
</dbReference>
<dbReference type="Proteomes" id="UP000536179">
    <property type="component" value="Unassembled WGS sequence"/>
</dbReference>
<name>A0A7W5H977_9BACT</name>
<evidence type="ECO:0000313" key="3">
    <source>
        <dbReference type="Proteomes" id="UP000536179"/>
    </source>
</evidence>
<evidence type="ECO:0008006" key="4">
    <source>
        <dbReference type="Google" id="ProtNLM"/>
    </source>
</evidence>
<feature type="region of interest" description="Disordered" evidence="1">
    <location>
        <begin position="44"/>
        <end position="67"/>
    </location>
</feature>
<dbReference type="SUPFAM" id="SSF53187">
    <property type="entry name" value="Zn-dependent exopeptidases"/>
    <property type="match status" value="1"/>
</dbReference>
<dbReference type="AlphaFoldDB" id="A0A7W5H977"/>
<dbReference type="EMBL" id="JACHXU010000032">
    <property type="protein sequence ID" value="MBB3210129.1"/>
    <property type="molecule type" value="Genomic_DNA"/>
</dbReference>
<dbReference type="RefSeq" id="WP_184309243.1">
    <property type="nucleotide sequence ID" value="NZ_JACHXU010000032.1"/>
</dbReference>
<comment type="caution">
    <text evidence="2">The sequence shown here is derived from an EMBL/GenBank/DDBJ whole genome shotgun (WGS) entry which is preliminary data.</text>
</comment>
<evidence type="ECO:0000313" key="2">
    <source>
        <dbReference type="EMBL" id="MBB3210129.1"/>
    </source>
</evidence>
<evidence type="ECO:0000256" key="1">
    <source>
        <dbReference type="SAM" id="MobiDB-lite"/>
    </source>
</evidence>
<organism evidence="2 3">
    <name type="scientific">Aporhodopirellula rubra</name>
    <dbReference type="NCBI Taxonomy" id="980271"/>
    <lineage>
        <taxon>Bacteria</taxon>
        <taxon>Pseudomonadati</taxon>
        <taxon>Planctomycetota</taxon>
        <taxon>Planctomycetia</taxon>
        <taxon>Pirellulales</taxon>
        <taxon>Pirellulaceae</taxon>
        <taxon>Aporhodopirellula</taxon>
    </lineage>
</organism>
<reference evidence="2 3" key="1">
    <citation type="submission" date="2020-08" db="EMBL/GenBank/DDBJ databases">
        <title>Genomic Encyclopedia of Type Strains, Phase III (KMG-III): the genomes of soil and plant-associated and newly described type strains.</title>
        <authorList>
            <person name="Whitman W."/>
        </authorList>
    </citation>
    <scope>NUCLEOTIDE SEQUENCE [LARGE SCALE GENOMIC DNA]</scope>
    <source>
        <strain evidence="2 3">CECT 8075</strain>
    </source>
</reference>